<proteinExistence type="predicted"/>
<sequence>MADFKSLKVRHKLCSDKLNLEGEGMAGGARKKLGGRREEEQIAAKYSPKQTLAEKAESPPGDVVQWMGWEGRMICWKKSDCAAGEEYQSTKKAKDG</sequence>
<reference evidence="2" key="1">
    <citation type="submission" date="2022-11" db="UniProtKB">
        <authorList>
            <consortium name="WormBaseParasite"/>
        </authorList>
    </citation>
    <scope>IDENTIFICATION</scope>
</reference>
<name>A0A914GTX3_GLORO</name>
<accession>A0A914GTX3</accession>
<dbReference type="AlphaFoldDB" id="A0A914GTX3"/>
<keyword evidence="1" id="KW-1185">Reference proteome</keyword>
<evidence type="ECO:0000313" key="1">
    <source>
        <dbReference type="Proteomes" id="UP000887572"/>
    </source>
</evidence>
<protein>
    <submittedName>
        <fullName evidence="2">Uncharacterized protein</fullName>
    </submittedName>
</protein>
<organism evidence="1 2">
    <name type="scientific">Globodera rostochiensis</name>
    <name type="common">Golden nematode worm</name>
    <name type="synonym">Heterodera rostochiensis</name>
    <dbReference type="NCBI Taxonomy" id="31243"/>
    <lineage>
        <taxon>Eukaryota</taxon>
        <taxon>Metazoa</taxon>
        <taxon>Ecdysozoa</taxon>
        <taxon>Nematoda</taxon>
        <taxon>Chromadorea</taxon>
        <taxon>Rhabditida</taxon>
        <taxon>Tylenchina</taxon>
        <taxon>Tylenchomorpha</taxon>
        <taxon>Tylenchoidea</taxon>
        <taxon>Heteroderidae</taxon>
        <taxon>Heteroderinae</taxon>
        <taxon>Globodera</taxon>
    </lineage>
</organism>
<dbReference type="Proteomes" id="UP000887572">
    <property type="component" value="Unplaced"/>
</dbReference>
<evidence type="ECO:0000313" key="2">
    <source>
        <dbReference type="WBParaSite" id="Gr19_v10_g11308.t1"/>
    </source>
</evidence>
<dbReference type="WBParaSite" id="Gr19_v10_g11308.t1">
    <property type="protein sequence ID" value="Gr19_v10_g11308.t1"/>
    <property type="gene ID" value="Gr19_v10_g11308"/>
</dbReference>